<evidence type="ECO:0000313" key="3">
    <source>
        <dbReference type="Proteomes" id="UP000053405"/>
    </source>
</evidence>
<name>L7L9M7_9ACTN</name>
<dbReference type="EMBL" id="BANT01000026">
    <property type="protein sequence ID" value="GAC57845.1"/>
    <property type="molecule type" value="Genomic_DNA"/>
</dbReference>
<feature type="signal peptide" evidence="1">
    <location>
        <begin position="1"/>
        <end position="19"/>
    </location>
</feature>
<proteinExistence type="predicted"/>
<organism evidence="2 3">
    <name type="scientific">Gordonia hirsuta DSM 44140 = NBRC 16056</name>
    <dbReference type="NCBI Taxonomy" id="1121927"/>
    <lineage>
        <taxon>Bacteria</taxon>
        <taxon>Bacillati</taxon>
        <taxon>Actinomycetota</taxon>
        <taxon>Actinomycetes</taxon>
        <taxon>Mycobacteriales</taxon>
        <taxon>Gordoniaceae</taxon>
        <taxon>Gordonia</taxon>
    </lineage>
</organism>
<keyword evidence="1" id="KW-0732">Signal</keyword>
<comment type="caution">
    <text evidence="2">The sequence shown here is derived from an EMBL/GenBank/DDBJ whole genome shotgun (WGS) entry which is preliminary data.</text>
</comment>
<dbReference type="AlphaFoldDB" id="L7L9M7"/>
<sequence length="111" mass="11179">MKKKFAGAVAALCTAGAVAGAVTAGSAEAGQNYSIKLTRAETAVVATHGLGTAFSTIPRIPHLILNPGYGRSIQEFAEYSAGRGGCIGLGITVDQQYTVNSVTAYPASACA</sequence>
<accession>L7L9M7</accession>
<evidence type="ECO:0000313" key="2">
    <source>
        <dbReference type="EMBL" id="GAC57845.1"/>
    </source>
</evidence>
<reference evidence="2 3" key="1">
    <citation type="submission" date="2012-12" db="EMBL/GenBank/DDBJ databases">
        <title>Whole genome shotgun sequence of Gordonia hirsuta NBRC 16056.</title>
        <authorList>
            <person name="Isaki-Nakamura S."/>
            <person name="Hosoyama A."/>
            <person name="Tsuchikane K."/>
            <person name="Katsumata H."/>
            <person name="Baba S."/>
            <person name="Yamazaki S."/>
            <person name="Fujita N."/>
        </authorList>
    </citation>
    <scope>NUCLEOTIDE SEQUENCE [LARGE SCALE GENOMIC DNA]</scope>
    <source>
        <strain evidence="2 3">NBRC 16056</strain>
    </source>
</reference>
<feature type="chain" id="PRO_5038652871" evidence="1">
    <location>
        <begin position="20"/>
        <end position="111"/>
    </location>
</feature>
<dbReference type="RefSeq" id="WP_005940792.1">
    <property type="nucleotide sequence ID" value="NZ_ATVK01000052.1"/>
</dbReference>
<gene>
    <name evidence="2" type="ORF">GOHSU_26_00020</name>
</gene>
<dbReference type="Proteomes" id="UP000053405">
    <property type="component" value="Unassembled WGS sequence"/>
</dbReference>
<protein>
    <submittedName>
        <fullName evidence="2">Uncharacterized protein</fullName>
    </submittedName>
</protein>
<dbReference type="eggNOG" id="ENOG5030E1K">
    <property type="taxonomic scope" value="Bacteria"/>
</dbReference>
<keyword evidence="3" id="KW-1185">Reference proteome</keyword>
<evidence type="ECO:0000256" key="1">
    <source>
        <dbReference type="SAM" id="SignalP"/>
    </source>
</evidence>